<name>A0A7Y4JYA5_9BACT</name>
<dbReference type="RefSeq" id="WP_171419222.1">
    <property type="nucleotide sequence ID" value="NZ_JABFJW010000236.1"/>
</dbReference>
<evidence type="ECO:0000259" key="1">
    <source>
        <dbReference type="Pfam" id="PF15579"/>
    </source>
</evidence>
<proteinExistence type="predicted"/>
<feature type="domain" description="Immunity protein 52" evidence="1">
    <location>
        <begin position="3"/>
        <end position="236"/>
    </location>
</feature>
<evidence type="ECO:0000313" key="2">
    <source>
        <dbReference type="EMBL" id="NOK12497.1"/>
    </source>
</evidence>
<dbReference type="EMBL" id="JABFJW010000236">
    <property type="protein sequence ID" value="NOK12497.1"/>
    <property type="molecule type" value="Genomic_DNA"/>
</dbReference>
<comment type="caution">
    <text evidence="2">The sequence shown here is derived from an EMBL/GenBank/DDBJ whole genome shotgun (WGS) entry which is preliminary data.</text>
</comment>
<organism evidence="2 3">
    <name type="scientific">Corallococcus exercitus</name>
    <dbReference type="NCBI Taxonomy" id="2316736"/>
    <lineage>
        <taxon>Bacteria</taxon>
        <taxon>Pseudomonadati</taxon>
        <taxon>Myxococcota</taxon>
        <taxon>Myxococcia</taxon>
        <taxon>Myxococcales</taxon>
        <taxon>Cystobacterineae</taxon>
        <taxon>Myxococcaceae</taxon>
        <taxon>Corallococcus</taxon>
    </lineage>
</organism>
<dbReference type="Pfam" id="PF15579">
    <property type="entry name" value="Imm52"/>
    <property type="match status" value="1"/>
</dbReference>
<gene>
    <name evidence="2" type="ORF">HNS30_25975</name>
</gene>
<dbReference type="Proteomes" id="UP000528460">
    <property type="component" value="Unassembled WGS sequence"/>
</dbReference>
<evidence type="ECO:0000313" key="3">
    <source>
        <dbReference type="Proteomes" id="UP000528460"/>
    </source>
</evidence>
<reference evidence="2 3" key="1">
    <citation type="submission" date="2020-05" db="EMBL/GenBank/DDBJ databases">
        <authorList>
            <person name="Whitworth D."/>
        </authorList>
    </citation>
    <scope>NUCLEOTIDE SEQUENCE [LARGE SCALE GENOMIC DNA]</scope>
    <source>
        <strain evidence="2 3">CA046A</strain>
    </source>
</reference>
<sequence length="236" mass="26260">MDETYYLGAYWGARKESAKECAARTEVLFASLASVDPSFARWFQLGKSRKEGLKRSIEPRSQDLEKIISRGRDKVVEELGFRFSGWNGAPDDRDASAFDVTCGGYSARVSNFWLFDLPVQGPSADRVLTGSILAGLLRATAVAWEPDWGVVLSHSHRDLVEPHRVPRAPYIGWVTYLARHRGTVPPLPAPVHIEPVENKGTLIILTPERFTVSNPEHVSLAERVRGLLERGGLLEP</sequence>
<dbReference type="InterPro" id="IPR028969">
    <property type="entry name" value="Imm52"/>
</dbReference>
<accession>A0A7Y4JYA5</accession>
<protein>
    <recommendedName>
        <fullName evidence="1">Immunity protein 52 domain-containing protein</fullName>
    </recommendedName>
</protein>
<dbReference type="AlphaFoldDB" id="A0A7Y4JYA5"/>